<dbReference type="EMBL" id="CP144748">
    <property type="protein sequence ID" value="WVZ70967.1"/>
    <property type="molecule type" value="Genomic_DNA"/>
</dbReference>
<dbReference type="AlphaFoldDB" id="A0AAQ3TFZ7"/>
<sequence length="220" mass="24255">MLVVSTNPYMVSSKLLMLGIVVLLLTYRLGFLEAKSDTSLFIYKRDSGTAYLLLYVDDIALYVDDIVLTASSLTLLCQLLTALQASFPMKDLGPLQHFLYTLDLLEHASMTACKPCSTPVDTRAKLSASSDPMADPTLYRSLVGALQYLTFTRLKRILRYLQGTTDLGLFLGCTAPSALTVYTEVDWAASVNQRFLARAPRLNSVQLPMGLLKLVGSIRV</sequence>
<accession>A0AAQ3TFZ7</accession>
<dbReference type="PANTHER" id="PTHR11439:SF524">
    <property type="entry name" value="RNA-DIRECTED DNA POLYMERASE, PROTEIN KINASE RLK-PELLE-DLSV FAMILY"/>
    <property type="match status" value="1"/>
</dbReference>
<reference evidence="1 2" key="1">
    <citation type="submission" date="2024-02" db="EMBL/GenBank/DDBJ databases">
        <title>High-quality chromosome-scale genome assembly of Pensacola bahiagrass (Paspalum notatum Flugge var. saurae).</title>
        <authorList>
            <person name="Vega J.M."/>
            <person name="Podio M."/>
            <person name="Orjuela J."/>
            <person name="Siena L.A."/>
            <person name="Pessino S.C."/>
            <person name="Combes M.C."/>
            <person name="Mariac C."/>
            <person name="Albertini E."/>
            <person name="Pupilli F."/>
            <person name="Ortiz J.P.A."/>
            <person name="Leblanc O."/>
        </authorList>
    </citation>
    <scope>NUCLEOTIDE SEQUENCE [LARGE SCALE GENOMIC DNA]</scope>
    <source>
        <strain evidence="1">R1</strain>
        <tissue evidence="1">Leaf</tissue>
    </source>
</reference>
<organism evidence="1 2">
    <name type="scientific">Paspalum notatum var. saurae</name>
    <dbReference type="NCBI Taxonomy" id="547442"/>
    <lineage>
        <taxon>Eukaryota</taxon>
        <taxon>Viridiplantae</taxon>
        <taxon>Streptophyta</taxon>
        <taxon>Embryophyta</taxon>
        <taxon>Tracheophyta</taxon>
        <taxon>Spermatophyta</taxon>
        <taxon>Magnoliopsida</taxon>
        <taxon>Liliopsida</taxon>
        <taxon>Poales</taxon>
        <taxon>Poaceae</taxon>
        <taxon>PACMAD clade</taxon>
        <taxon>Panicoideae</taxon>
        <taxon>Andropogonodae</taxon>
        <taxon>Paspaleae</taxon>
        <taxon>Paspalinae</taxon>
        <taxon>Paspalum</taxon>
    </lineage>
</organism>
<evidence type="ECO:0008006" key="3">
    <source>
        <dbReference type="Google" id="ProtNLM"/>
    </source>
</evidence>
<protein>
    <recommendedName>
        <fullName evidence="3">Reverse transcriptase Ty1/copia-type domain-containing protein</fullName>
    </recommendedName>
</protein>
<dbReference type="Proteomes" id="UP001341281">
    <property type="component" value="Chromosome 04"/>
</dbReference>
<proteinExistence type="predicted"/>
<keyword evidence="2" id="KW-1185">Reference proteome</keyword>
<evidence type="ECO:0000313" key="1">
    <source>
        <dbReference type="EMBL" id="WVZ70967.1"/>
    </source>
</evidence>
<gene>
    <name evidence="1" type="ORF">U9M48_019596</name>
</gene>
<evidence type="ECO:0000313" key="2">
    <source>
        <dbReference type="Proteomes" id="UP001341281"/>
    </source>
</evidence>
<name>A0AAQ3TFZ7_PASNO</name>
<dbReference type="PANTHER" id="PTHR11439">
    <property type="entry name" value="GAG-POL-RELATED RETROTRANSPOSON"/>
    <property type="match status" value="1"/>
</dbReference>